<sequence length="195" mass="22313">MVFLNQIDVALFEILSGNHQMGMVLVWIGIICAKFLIYVIPVHLFVLWFCSGYRERRVALSICVSICAALFFSYLISLIYFRPRPFVAGLTQSLIEHKATASFPSHHALVIASYTTCLYFYQYKLVSKFALILLFLICWGRIFTGVHYPFDVLSGAVLGSLTSWGVIRLITPYFPEFLYQIPPLKYNLKTNICSK</sequence>
<reference evidence="3" key="2">
    <citation type="submission" date="2014-05" db="EMBL/GenBank/DDBJ databases">
        <title>Genome sequencing of Bartonella spp. isolated from human blood.</title>
        <authorList>
            <person name="Raoult D."/>
        </authorList>
    </citation>
    <scope>NUCLEOTIDE SEQUENCE</scope>
    <source>
        <strain evidence="3">MVT06</strain>
    </source>
</reference>
<dbReference type="SUPFAM" id="SSF48317">
    <property type="entry name" value="Acid phosphatase/Vanadium-dependent haloperoxidase"/>
    <property type="match status" value="1"/>
</dbReference>
<dbReference type="Gene3D" id="1.20.144.10">
    <property type="entry name" value="Phosphatidic acid phosphatase type 2/haloperoxidase"/>
    <property type="match status" value="1"/>
</dbReference>
<proteinExistence type="predicted"/>
<dbReference type="PANTHER" id="PTHR14969:SF13">
    <property type="entry name" value="AT30094P"/>
    <property type="match status" value="1"/>
</dbReference>
<dbReference type="Pfam" id="PF01569">
    <property type="entry name" value="PAP2"/>
    <property type="match status" value="1"/>
</dbReference>
<organism evidence="3">
    <name type="scientific">Bartonella schoenbuchensis</name>
    <dbReference type="NCBI Taxonomy" id="165694"/>
    <lineage>
        <taxon>Bacteria</taxon>
        <taxon>Pseudomonadati</taxon>
        <taxon>Pseudomonadota</taxon>
        <taxon>Alphaproteobacteria</taxon>
        <taxon>Hyphomicrobiales</taxon>
        <taxon>Bartonellaceae</taxon>
        <taxon>Bartonella</taxon>
    </lineage>
</organism>
<evidence type="ECO:0000256" key="1">
    <source>
        <dbReference type="SAM" id="Phobius"/>
    </source>
</evidence>
<dbReference type="InterPro" id="IPR036938">
    <property type="entry name" value="PAP2/HPO_sf"/>
</dbReference>
<name>A0A024LRZ9_9HYPH</name>
<keyword evidence="1" id="KW-0472">Membrane</keyword>
<protein>
    <submittedName>
        <fullName evidence="3">Putative membrane-associated phosphatase</fullName>
    </submittedName>
</protein>
<dbReference type="CDD" id="cd03385">
    <property type="entry name" value="PAP2_BcrC_like"/>
    <property type="match status" value="1"/>
</dbReference>
<dbReference type="InterPro" id="IPR033879">
    <property type="entry name" value="UPP_Pase"/>
</dbReference>
<evidence type="ECO:0000313" key="3">
    <source>
        <dbReference type="EMBL" id="CDP79909.1"/>
    </source>
</evidence>
<dbReference type="GO" id="GO:0005886">
    <property type="term" value="C:plasma membrane"/>
    <property type="evidence" value="ECO:0007669"/>
    <property type="project" value="InterPro"/>
</dbReference>
<feature type="transmembrane region" description="Helical" evidence="1">
    <location>
        <begin position="58"/>
        <end position="81"/>
    </location>
</feature>
<evidence type="ECO:0000259" key="2">
    <source>
        <dbReference type="SMART" id="SM00014"/>
    </source>
</evidence>
<keyword evidence="1" id="KW-1133">Transmembrane helix</keyword>
<dbReference type="AlphaFoldDB" id="A0A024LRZ9"/>
<dbReference type="EMBL" id="HG977196">
    <property type="protein sequence ID" value="CDP79909.1"/>
    <property type="molecule type" value="Genomic_DNA"/>
</dbReference>
<feature type="transmembrane region" description="Helical" evidence="1">
    <location>
        <begin position="128"/>
        <end position="146"/>
    </location>
</feature>
<keyword evidence="1" id="KW-0812">Transmembrane</keyword>
<dbReference type="SMART" id="SM00014">
    <property type="entry name" value="acidPPc"/>
    <property type="match status" value="1"/>
</dbReference>
<dbReference type="InterPro" id="IPR000326">
    <property type="entry name" value="PAP2/HPO"/>
</dbReference>
<dbReference type="PANTHER" id="PTHR14969">
    <property type="entry name" value="SPHINGOSINE-1-PHOSPHATE PHOSPHOHYDROLASE"/>
    <property type="match status" value="1"/>
</dbReference>
<gene>
    <name evidence="3" type="ORF">BN1046_00814</name>
</gene>
<feature type="transmembrane region" description="Helical" evidence="1">
    <location>
        <begin position="152"/>
        <end position="171"/>
    </location>
</feature>
<feature type="domain" description="Phosphatidic acid phosphatase type 2/haloperoxidase" evidence="2">
    <location>
        <begin position="64"/>
        <end position="167"/>
    </location>
</feature>
<dbReference type="GO" id="GO:0050380">
    <property type="term" value="F:undecaprenyl-diphosphatase activity"/>
    <property type="evidence" value="ECO:0007669"/>
    <property type="project" value="InterPro"/>
</dbReference>
<reference evidence="3" key="1">
    <citation type="submission" date="2013-11" db="EMBL/GenBank/DDBJ databases">
        <authorList>
            <person name="GENOMES U."/>
        </authorList>
    </citation>
    <scope>NUCLEOTIDE SEQUENCE</scope>
    <source>
        <strain evidence="3">MVT06</strain>
    </source>
</reference>
<feature type="transmembrane region" description="Helical" evidence="1">
    <location>
        <begin position="24"/>
        <end position="46"/>
    </location>
</feature>
<accession>A0A024LRZ9</accession>